<dbReference type="PANTHER" id="PTHR24273:SF32">
    <property type="entry name" value="HYALIN"/>
    <property type="match status" value="1"/>
</dbReference>
<dbReference type="InterPro" id="IPR000601">
    <property type="entry name" value="PKD_dom"/>
</dbReference>
<dbReference type="Gene3D" id="2.60.120.200">
    <property type="match status" value="1"/>
</dbReference>
<dbReference type="PROSITE" id="PS50825">
    <property type="entry name" value="HYR"/>
    <property type="match status" value="1"/>
</dbReference>
<name>A0ABW3IG15_9FLAO</name>
<feature type="domain" description="HYR" evidence="5">
    <location>
        <begin position="441"/>
        <end position="527"/>
    </location>
</feature>
<evidence type="ECO:0000256" key="3">
    <source>
        <dbReference type="ARBA" id="ARBA00023157"/>
    </source>
</evidence>
<dbReference type="PROSITE" id="PS50093">
    <property type="entry name" value="PKD"/>
    <property type="match status" value="1"/>
</dbReference>
<dbReference type="InterPro" id="IPR003410">
    <property type="entry name" value="HYR_dom"/>
</dbReference>
<feature type="domain" description="PKD" evidence="4">
    <location>
        <begin position="966"/>
        <end position="1017"/>
    </location>
</feature>
<dbReference type="InterPro" id="IPR006558">
    <property type="entry name" value="LamG-like"/>
</dbReference>
<dbReference type="RefSeq" id="WP_380737719.1">
    <property type="nucleotide sequence ID" value="NZ_JBHTJP010000032.1"/>
</dbReference>
<proteinExistence type="predicted"/>
<dbReference type="CDD" id="cd00110">
    <property type="entry name" value="LamG"/>
    <property type="match status" value="1"/>
</dbReference>
<comment type="caution">
    <text evidence="6">The sequence shown here is derived from an EMBL/GenBank/DDBJ whole genome shotgun (WGS) entry which is preliminary data.</text>
</comment>
<evidence type="ECO:0000313" key="7">
    <source>
        <dbReference type="Proteomes" id="UP001597100"/>
    </source>
</evidence>
<dbReference type="Gene3D" id="2.60.40.740">
    <property type="match status" value="1"/>
</dbReference>
<dbReference type="InterPro" id="IPR001791">
    <property type="entry name" value="Laminin_G"/>
</dbReference>
<dbReference type="Pfam" id="PF13385">
    <property type="entry name" value="Laminin_G_3"/>
    <property type="match status" value="1"/>
</dbReference>
<keyword evidence="2" id="KW-0677">Repeat</keyword>
<evidence type="ECO:0000259" key="4">
    <source>
        <dbReference type="PROSITE" id="PS50093"/>
    </source>
</evidence>
<evidence type="ECO:0000256" key="1">
    <source>
        <dbReference type="ARBA" id="ARBA00022729"/>
    </source>
</evidence>
<dbReference type="InterPro" id="IPR035986">
    <property type="entry name" value="PKD_dom_sf"/>
</dbReference>
<sequence>MKKITLPVKIWSLITGFFLFTIIFSTASTSGISGHVITVEDQVNVLCPAHNDGSITVSVTGGTIYTYQWTKNGSIYPTVETTTLNNLTTGIYQVTVTDVGDNSTTTSVPIEIIATDSEAPVISVSDIIASADSGVCSANFSSPPAATASDNCSVVVPTGSRSDNLPLTDPYPVGITTITWEAIDANGNIGTAEQAITITDDELPVITTQDINLECAAAIDFSDAAYAPAATDNCSVGQPVGTRDDGLDLTEPFPYGSTTITWEVTDVNGNAAVPVDQVVTITDDQAPNVATQNITVELDASGVASITPSEVDNGTTDNCSFTLTLDKDTFDCSEIGIQTVVLTATDGNGNTASAPAQVTVEDTSGPIVLTKNITMQLDENGLASISTSDIDNGSTDNCQLDQFALDFTDFDCSNIGDNTVTLTVSDVNGNTNFATATVTIEDSTVPVIDFAPSITQGTDAGSCEATVTITEPATSDNCSVGNPVGTRDDGNAISDPYPIGTTIITWNVNDVNGNPAEAVRQVITIQDDELPQVPVLPEISTSCEITLTPPQTTDNCSTAAITGTTDDPTTYLPQNNLSEHIINWRFEDNAGNVVFAEQKLIIDPIITTITTSAVTCNGGNDGSIQVDAIGGQAPYTYALNNGSFSSSSTFTDISAGTYFVKVKDATGCIREDEITITEPGALQYTPPASGSSTTTTPESCFEAFDGAIQVNGTITGGTGIYEYSVDNITFTSNPITGLASGDYEVFIQDSNGCRLSQVLNATVAGPDELAADIDYEDASCYQTHSGSITISNPSGGNSTPYSFRLNGGTWQTNSTPTGYQFTGLAAGTYVVEMKDNSGCSKELTTISITEPDALIPNITTTRTTTYGSTTGTATADPTGGNGGYNYQWKDPSGNVFASTKTVTGLRGGTYELTVRDAEGCTVSENFTIFDAVTAEISAISVCMETDDTIRTSTFQVDLEQTQGGDGEPYTFNYSWDFGEGASLPPGTTGIGPFEVSYSTIGDKTITLTVTDQSGTVTVHTFQHYVGECFETCDSSKNFEAYNDSFYIGDINGVKMKTDECDDNTPMYIWFIVSKSSNVYRLYSEFIYTISTATSTKQYKATNCFEKLDSNGVPLQVMPGDKVRLNQIGTGDNQINWKCDEVLNLIHITYKWTNNNTKACGDTERNMCASSNQTIAVATPIRAYAEASSTCKDTSNGSIIIYAFGGTGEFDFEAHNNDTGVTYTSSINVFNDLPAGNYTVTVTDKKEVAEELGQEKNTHIINDVIVNEPDEALLVELDSQNISCFGEQNGWAEVKSTSGGVAPYTYLWNDARSQTTMRAENLSPGNYTVTITDSWGCTVVKSVDITQPPALTVANAGADQTRCGFTSTNLEANTATSGTGRWEIVYQPAGSTPIIDDPSNPTTQFTGTDGKYELTWTISNADGSCYSEDKVVINIIEDCNYLDFDGLDDYIDFGPEAYNFDTGSYSMEAWVKLKSTSGTRTILSKKDYSSTLGEGYELAITSGGVPTFKVGGVSIFPNSSVPLNTQRWYHIAVTYDGTVAKLFVDGLQVNSLTVNNPKTSSAPFFIGATYDSSSNRSTRAPSHFNGWIEEVRLWKKALTAEQLRFMMNQRLEKGALGADGMAMVKGTELPMEVPGPLSWNDLDGYYQLLALEAADGNGTTLDLSNNAVPGVLKNITTFQENTAPLPYVSKRDGNWRDIEPSTSPWKYARGRWDAPNSLGINQKSIDWNIVRTSHNLISGNKNITVLALLSEENLAADGSLQSKISVYNPNQAFTEYNGGHSLRVTHYLKLNGAIDLVGESQLLQDEGSILEETSSGYIERDQQGTASSFNYNYWSSPVSPRGGANNADYTVASVLRDGTDHTNPGPIDFNYQYHYADWGYTGPKRISTYWLYKYTNFKSNTYAEWLHVGQNGNIKAGEGFTMKGTSGSASIQDRQNLTFIGKPNNGTIKHVVNVGNDYLVGNPYPSAIDSHKFISDNIKDAGGNNSQNVFNGTLYFWDHFAGKTHYLQRYIGGYATLNLSGGIEAIANDERINATGDRADASLNPKRYIPVGQAFYVSTQLNGALAGLTTVEGGEIIFKNSQRVFETEHQIDDESIFKSKKEKEEAQKQANEDKRAKIYLRYISPEGFQRQILVTRDSITSTGFDLGYDAPLIENIDEDMYWAIHDVGFVIQAVPDFNTDRELPLIVKVHQEGEFSIKIDKLENIPADLEIHLKDSLSETTYDLRKSDFKTVEPEGSIKGRFSLVFPQTEIAKEVTEENNSESINSYYSSKETKVTIENPYLIPIQSAILYNINGQKLSEYGEVPVQQLYEIPIGERASGVYILKLQMEEESKSVKFVVD</sequence>
<dbReference type="EMBL" id="JBHTJP010000032">
    <property type="protein sequence ID" value="MFD0976415.1"/>
    <property type="molecule type" value="Genomic_DNA"/>
</dbReference>
<dbReference type="SMART" id="SM00560">
    <property type="entry name" value="LamGL"/>
    <property type="match status" value="1"/>
</dbReference>
<organism evidence="6 7">
    <name type="scientific">Salinimicrobium gaetbulicola</name>
    <dbReference type="NCBI Taxonomy" id="999702"/>
    <lineage>
        <taxon>Bacteria</taxon>
        <taxon>Pseudomonadati</taxon>
        <taxon>Bacteroidota</taxon>
        <taxon>Flavobacteriia</taxon>
        <taxon>Flavobacteriales</taxon>
        <taxon>Flavobacteriaceae</taxon>
        <taxon>Salinimicrobium</taxon>
    </lineage>
</organism>
<accession>A0ABW3IG15</accession>
<dbReference type="Gene3D" id="2.60.40.10">
    <property type="entry name" value="Immunoglobulins"/>
    <property type="match status" value="2"/>
</dbReference>
<dbReference type="InterPro" id="IPR013783">
    <property type="entry name" value="Ig-like_fold"/>
</dbReference>
<dbReference type="Proteomes" id="UP001597100">
    <property type="component" value="Unassembled WGS sequence"/>
</dbReference>
<dbReference type="SUPFAM" id="SSF49899">
    <property type="entry name" value="Concanavalin A-like lectins/glucanases"/>
    <property type="match status" value="1"/>
</dbReference>
<evidence type="ECO:0000259" key="5">
    <source>
        <dbReference type="PROSITE" id="PS50825"/>
    </source>
</evidence>
<reference evidence="7" key="1">
    <citation type="journal article" date="2019" name="Int. J. Syst. Evol. Microbiol.">
        <title>The Global Catalogue of Microorganisms (GCM) 10K type strain sequencing project: providing services to taxonomists for standard genome sequencing and annotation.</title>
        <authorList>
            <consortium name="The Broad Institute Genomics Platform"/>
            <consortium name="The Broad Institute Genome Sequencing Center for Infectious Disease"/>
            <person name="Wu L."/>
            <person name="Ma J."/>
        </authorList>
    </citation>
    <scope>NUCLEOTIDE SEQUENCE [LARGE SCALE GENOMIC DNA]</scope>
    <source>
        <strain evidence="7">CCUG 60898</strain>
    </source>
</reference>
<dbReference type="Pfam" id="PF13573">
    <property type="entry name" value="SprB"/>
    <property type="match status" value="5"/>
</dbReference>
<keyword evidence="1" id="KW-0732">Signal</keyword>
<keyword evidence="7" id="KW-1185">Reference proteome</keyword>
<gene>
    <name evidence="6" type="ORF">ACFQ1G_06405</name>
</gene>
<evidence type="ECO:0000313" key="6">
    <source>
        <dbReference type="EMBL" id="MFD0976415.1"/>
    </source>
</evidence>
<dbReference type="PANTHER" id="PTHR24273">
    <property type="entry name" value="FI04643P-RELATED"/>
    <property type="match status" value="1"/>
</dbReference>
<dbReference type="InterPro" id="IPR013320">
    <property type="entry name" value="ConA-like_dom_sf"/>
</dbReference>
<dbReference type="SUPFAM" id="SSF49299">
    <property type="entry name" value="PKD domain"/>
    <property type="match status" value="1"/>
</dbReference>
<keyword evidence="3" id="KW-1015">Disulfide bond</keyword>
<evidence type="ECO:0000256" key="2">
    <source>
        <dbReference type="ARBA" id="ARBA00022737"/>
    </source>
</evidence>
<dbReference type="InterPro" id="IPR025667">
    <property type="entry name" value="SprB_repeat"/>
</dbReference>
<protein>
    <submittedName>
        <fullName evidence="6">LamG-like jellyroll fold domain-containing protein</fullName>
    </submittedName>
</protein>